<evidence type="ECO:0000313" key="2">
    <source>
        <dbReference type="EMBL" id="KAA4089705.1"/>
    </source>
</evidence>
<evidence type="ECO:0000313" key="3">
    <source>
        <dbReference type="EMBL" id="MDC2743226.1"/>
    </source>
</evidence>
<organism evidence="2 4">
    <name type="scientific">Bacteroides ovatus</name>
    <dbReference type="NCBI Taxonomy" id="28116"/>
    <lineage>
        <taxon>Bacteria</taxon>
        <taxon>Pseudomonadati</taxon>
        <taxon>Bacteroidota</taxon>
        <taxon>Bacteroidia</taxon>
        <taxon>Bacteroidales</taxon>
        <taxon>Bacteroidaceae</taxon>
        <taxon>Bacteroides</taxon>
    </lineage>
</organism>
<feature type="signal peptide" evidence="1">
    <location>
        <begin position="1"/>
        <end position="23"/>
    </location>
</feature>
<dbReference type="EMBL" id="JAQNZF010000016">
    <property type="protein sequence ID" value="MDC2743226.1"/>
    <property type="molecule type" value="Genomic_DNA"/>
</dbReference>
<gene>
    <name evidence="2" type="ORF">F3D66_26695</name>
    <name evidence="3" type="ORF">PO382_13440</name>
</gene>
<reference evidence="2 4" key="1">
    <citation type="journal article" date="2019" name="Nat. Med.">
        <title>A library of human gut bacterial isolates paired with longitudinal multiomics data enables mechanistic microbiome research.</title>
        <authorList>
            <person name="Poyet M."/>
            <person name="Groussin M."/>
            <person name="Gibbons S.M."/>
            <person name="Avila-Pacheco J."/>
            <person name="Jiang X."/>
            <person name="Kearney S.M."/>
            <person name="Perrotta A.R."/>
            <person name="Berdy B."/>
            <person name="Zhao S."/>
            <person name="Lieberman T.D."/>
            <person name="Swanson P.K."/>
            <person name="Smith M."/>
            <person name="Roesemann S."/>
            <person name="Alexander J.E."/>
            <person name="Rich S.A."/>
            <person name="Livny J."/>
            <person name="Vlamakis H."/>
            <person name="Clish C."/>
            <person name="Bullock K."/>
            <person name="Deik A."/>
            <person name="Scott J."/>
            <person name="Pierce K.A."/>
            <person name="Xavier R.J."/>
            <person name="Alm E.J."/>
        </authorList>
    </citation>
    <scope>NUCLEOTIDE SEQUENCE [LARGE SCALE GENOMIC DNA]</scope>
    <source>
        <strain evidence="2 4">BIOML-A134</strain>
    </source>
</reference>
<evidence type="ECO:0000256" key="1">
    <source>
        <dbReference type="SAM" id="SignalP"/>
    </source>
</evidence>
<name>A0A139LK15_BACOV</name>
<dbReference type="EMBL" id="VWKB01000052">
    <property type="protein sequence ID" value="KAA4089705.1"/>
    <property type="molecule type" value="Genomic_DNA"/>
</dbReference>
<dbReference type="Proteomes" id="UP001219389">
    <property type="component" value="Unassembled WGS sequence"/>
</dbReference>
<dbReference type="Proteomes" id="UP000473905">
    <property type="component" value="Unassembled WGS sequence"/>
</dbReference>
<keyword evidence="4" id="KW-1185">Reference proteome</keyword>
<dbReference type="AlphaFoldDB" id="A0A139LK15"/>
<proteinExistence type="predicted"/>
<dbReference type="RefSeq" id="WP_015532197.1">
    <property type="nucleotide sequence ID" value="NZ_CACRTD010000063.1"/>
</dbReference>
<dbReference type="Gene3D" id="3.10.450.50">
    <property type="match status" value="1"/>
</dbReference>
<sequence>MKKILFLYIIHLGFALQPIQIQACCLDNEAVLANGTAIILQSPKVDNTKTIQFIKDFYANYVFGAKNYVPAVKKHCTAKLQKQLKDNYEYDSEGYAIWNFRTGMQDGPSDISKVTSVTALGNGLYKVNFIDMGIKGNRTLKIIDVNGTLKFDAIK</sequence>
<reference evidence="3" key="2">
    <citation type="submission" date="2022-10" db="EMBL/GenBank/DDBJ databases">
        <title>Human gut microbiome strain richness.</title>
        <authorList>
            <person name="Chen-Liaw A."/>
        </authorList>
    </citation>
    <scope>NUCLEOTIDE SEQUENCE</scope>
    <source>
        <strain evidence="3">BSD2780120875st1_E1_BSD2780120875_150330</strain>
    </source>
</reference>
<comment type="caution">
    <text evidence="2">The sequence shown here is derived from an EMBL/GenBank/DDBJ whole genome shotgun (WGS) entry which is preliminary data.</text>
</comment>
<feature type="chain" id="PRO_5044548645" evidence="1">
    <location>
        <begin position="24"/>
        <end position="155"/>
    </location>
</feature>
<protein>
    <submittedName>
        <fullName evidence="2">Uncharacterized protein</fullName>
    </submittedName>
</protein>
<accession>A0A139LK15</accession>
<keyword evidence="1" id="KW-0732">Signal</keyword>
<evidence type="ECO:0000313" key="4">
    <source>
        <dbReference type="Proteomes" id="UP000473905"/>
    </source>
</evidence>